<feature type="transmembrane region" description="Helical" evidence="1">
    <location>
        <begin position="136"/>
        <end position="157"/>
    </location>
</feature>
<evidence type="ECO:0000256" key="1">
    <source>
        <dbReference type="SAM" id="Phobius"/>
    </source>
</evidence>
<feature type="transmembrane region" description="Helical" evidence="1">
    <location>
        <begin position="96"/>
        <end position="115"/>
    </location>
</feature>
<dbReference type="AlphaFoldDB" id="A0A4R7KQZ1"/>
<evidence type="ECO:0000313" key="2">
    <source>
        <dbReference type="EMBL" id="TDT61622.1"/>
    </source>
</evidence>
<accession>A0A4R7KQZ1</accession>
<name>A0A4R7KQZ1_9CLOT</name>
<keyword evidence="1" id="KW-1133">Transmembrane helix</keyword>
<evidence type="ECO:0000313" key="3">
    <source>
        <dbReference type="Proteomes" id="UP000295325"/>
    </source>
</evidence>
<feature type="transmembrane region" description="Helical" evidence="1">
    <location>
        <begin position="363"/>
        <end position="385"/>
    </location>
</feature>
<sequence>MKYIFSTVIIMSFLLLPFYKNKKYLLVTLLLTVVAMMIAYPGASFSAAKEGMNLWLFVVIPSLIPFFIINDMLISLRVPDNIARLFSPVAKFLFNTSGYGAYVFIMSIFSGYPAGARITSQLVENKKITSKEGLKILTFSSTSGPLFIIGAVGSGMLKSTIGGYILFISHILGAVLNGIVLRFFFPGDINIKDEKVNNSCGTISLGNMLSKGILNTLITCGFIGGYIVLFSVIIALLNQIEFFKTIHTFLTVFLMLPSETSDIISSLLETSIEISNGCMIISDLSVSFEMKLILSSFIIAFSGFSIIGQAASLIYKTKISLRKYFLSKINHGILSSIVCYLILRTNLLSVNSGDKMLNSIAFQPVLIVELLLIVLLLLNIMGTFIDNIHLKK</sequence>
<comment type="caution">
    <text evidence="2">The sequence shown here is derived from an EMBL/GenBank/DDBJ whole genome shotgun (WGS) entry which is preliminary data.</text>
</comment>
<keyword evidence="1" id="KW-0472">Membrane</keyword>
<feature type="transmembrane region" description="Helical" evidence="1">
    <location>
        <begin position="163"/>
        <end position="185"/>
    </location>
</feature>
<gene>
    <name evidence="2" type="ORF">EDD71_106106</name>
</gene>
<feature type="transmembrane region" description="Helical" evidence="1">
    <location>
        <begin position="213"/>
        <end position="237"/>
    </location>
</feature>
<reference evidence="2 3" key="1">
    <citation type="submission" date="2019-03" db="EMBL/GenBank/DDBJ databases">
        <title>Genomic Encyclopedia of Type Strains, Phase IV (KMG-IV): sequencing the most valuable type-strain genomes for metagenomic binning, comparative biology and taxonomic classification.</title>
        <authorList>
            <person name="Goeker M."/>
        </authorList>
    </citation>
    <scope>NUCLEOTIDE SEQUENCE [LARGE SCALE GENOMIC DNA]</scope>
    <source>
        <strain evidence="2 3">DSM 24455</strain>
    </source>
</reference>
<feature type="transmembrane region" description="Helical" evidence="1">
    <location>
        <begin position="54"/>
        <end position="76"/>
    </location>
</feature>
<feature type="transmembrane region" description="Helical" evidence="1">
    <location>
        <begin position="325"/>
        <end position="343"/>
    </location>
</feature>
<dbReference type="EMBL" id="SOAZ01000006">
    <property type="protein sequence ID" value="TDT61622.1"/>
    <property type="molecule type" value="Genomic_DNA"/>
</dbReference>
<feature type="transmembrane region" description="Helical" evidence="1">
    <location>
        <begin position="24"/>
        <end position="42"/>
    </location>
</feature>
<feature type="transmembrane region" description="Helical" evidence="1">
    <location>
        <begin position="292"/>
        <end position="313"/>
    </location>
</feature>
<keyword evidence="3" id="KW-1185">Reference proteome</keyword>
<organism evidence="2 3">
    <name type="scientific">Fonticella tunisiensis</name>
    <dbReference type="NCBI Taxonomy" id="1096341"/>
    <lineage>
        <taxon>Bacteria</taxon>
        <taxon>Bacillati</taxon>
        <taxon>Bacillota</taxon>
        <taxon>Clostridia</taxon>
        <taxon>Eubacteriales</taxon>
        <taxon>Clostridiaceae</taxon>
        <taxon>Fonticella</taxon>
    </lineage>
</organism>
<keyword evidence="1" id="KW-0812">Transmembrane</keyword>
<dbReference type="Proteomes" id="UP000295325">
    <property type="component" value="Unassembled WGS sequence"/>
</dbReference>
<proteinExistence type="predicted"/>
<protein>
    <submittedName>
        <fullName evidence="2">Sporulation integral membrane protein YlbJ</fullName>
    </submittedName>
</protein>